<dbReference type="GeneID" id="37135793"/>
<protein>
    <recommendedName>
        <fullName evidence="4">Protein kinase domain-containing protein</fullName>
    </recommendedName>
</protein>
<evidence type="ECO:0000313" key="2">
    <source>
        <dbReference type="EMBL" id="PYH84650.1"/>
    </source>
</evidence>
<gene>
    <name evidence="2" type="ORF">BO82DRAFT_329390</name>
</gene>
<proteinExistence type="predicted"/>
<dbReference type="Proteomes" id="UP000248340">
    <property type="component" value="Unassembled WGS sequence"/>
</dbReference>
<dbReference type="EMBL" id="KZ821683">
    <property type="protein sequence ID" value="PYH84650.1"/>
    <property type="molecule type" value="Genomic_DNA"/>
</dbReference>
<feature type="region of interest" description="Disordered" evidence="1">
    <location>
        <begin position="219"/>
        <end position="263"/>
    </location>
</feature>
<organism evidence="2 3">
    <name type="scientific">Aspergillus uvarum CBS 121591</name>
    <dbReference type="NCBI Taxonomy" id="1448315"/>
    <lineage>
        <taxon>Eukaryota</taxon>
        <taxon>Fungi</taxon>
        <taxon>Dikarya</taxon>
        <taxon>Ascomycota</taxon>
        <taxon>Pezizomycotina</taxon>
        <taxon>Eurotiomycetes</taxon>
        <taxon>Eurotiomycetidae</taxon>
        <taxon>Eurotiales</taxon>
        <taxon>Aspergillaceae</taxon>
        <taxon>Aspergillus</taxon>
        <taxon>Aspergillus subgen. Circumdati</taxon>
    </lineage>
</organism>
<dbReference type="AlphaFoldDB" id="A0A319CJJ7"/>
<dbReference type="VEuPathDB" id="FungiDB:BO82DRAFT_329390"/>
<keyword evidence="3" id="KW-1185">Reference proteome</keyword>
<evidence type="ECO:0000313" key="3">
    <source>
        <dbReference type="Proteomes" id="UP000248340"/>
    </source>
</evidence>
<name>A0A319CJJ7_9EURO</name>
<evidence type="ECO:0008006" key="4">
    <source>
        <dbReference type="Google" id="ProtNLM"/>
    </source>
</evidence>
<sequence length="263" mass="30326">MWSFDLKGRVITLGERKLRIEDQLTEVLDQELGERSLLLKARNLESKAISLVRMRYQLNPRGFEMDTEDARREVRQIAEHEFLHECDAVKLLGEAGLGPKYFDHFMCSQPNWMPFPGGYGHFLVMTVPPGESLEEISDELTDRQLDGIRTQLARILELLRKNGHKLVDQHPSYLNYEVGTNKLYLVDLTHLRGTDPTSKTSFPIDEESPYVEAFNLWRAPYRKPQQGPKEASMAPPRLGDKSAGRTQSSDQPTKKENRPPWRH</sequence>
<dbReference type="OrthoDB" id="4389629at2759"/>
<feature type="compositionally biased region" description="Basic and acidic residues" evidence="1">
    <location>
        <begin position="252"/>
        <end position="263"/>
    </location>
</feature>
<evidence type="ECO:0000256" key="1">
    <source>
        <dbReference type="SAM" id="MobiDB-lite"/>
    </source>
</evidence>
<accession>A0A319CJJ7</accession>
<dbReference type="RefSeq" id="XP_025494850.1">
    <property type="nucleotide sequence ID" value="XM_025633052.1"/>
</dbReference>
<reference evidence="2 3" key="1">
    <citation type="submission" date="2016-12" db="EMBL/GenBank/DDBJ databases">
        <title>The genomes of Aspergillus section Nigri reveals drivers in fungal speciation.</title>
        <authorList>
            <consortium name="DOE Joint Genome Institute"/>
            <person name="Vesth T.C."/>
            <person name="Nybo J."/>
            <person name="Theobald S."/>
            <person name="Brandl J."/>
            <person name="Frisvad J.C."/>
            <person name="Nielsen K.F."/>
            <person name="Lyhne E.K."/>
            <person name="Kogle M.E."/>
            <person name="Kuo A."/>
            <person name="Riley R."/>
            <person name="Clum A."/>
            <person name="Nolan M."/>
            <person name="Lipzen A."/>
            <person name="Salamov A."/>
            <person name="Henrissat B."/>
            <person name="Wiebenga A."/>
            <person name="De Vries R.P."/>
            <person name="Grigoriev I.V."/>
            <person name="Mortensen U.H."/>
            <person name="Andersen M.R."/>
            <person name="Baker S.E."/>
        </authorList>
    </citation>
    <scope>NUCLEOTIDE SEQUENCE [LARGE SCALE GENOMIC DNA]</scope>
    <source>
        <strain evidence="2 3">CBS 121591</strain>
    </source>
</reference>